<evidence type="ECO:0000313" key="1">
    <source>
        <dbReference type="EMBL" id="EJW93062.1"/>
    </source>
</evidence>
<proteinExistence type="predicted"/>
<dbReference type="EMBL" id="AMCI01007186">
    <property type="protein sequence ID" value="EJW93062.1"/>
    <property type="molecule type" value="Genomic_DNA"/>
</dbReference>
<organism evidence="1">
    <name type="scientific">gut metagenome</name>
    <dbReference type="NCBI Taxonomy" id="749906"/>
    <lineage>
        <taxon>unclassified sequences</taxon>
        <taxon>metagenomes</taxon>
        <taxon>organismal metagenomes</taxon>
    </lineage>
</organism>
<name>J9FU40_9ZZZZ</name>
<dbReference type="AlphaFoldDB" id="J9FU40"/>
<feature type="non-terminal residue" evidence="1">
    <location>
        <position position="1"/>
    </location>
</feature>
<accession>J9FU40</accession>
<reference evidence="1" key="1">
    <citation type="journal article" date="2012" name="PLoS ONE">
        <title>Gene sets for utilization of primary and secondary nutrition supplies in the distal gut of endangered iberian lynx.</title>
        <authorList>
            <person name="Alcaide M."/>
            <person name="Messina E."/>
            <person name="Richter M."/>
            <person name="Bargiela R."/>
            <person name="Peplies J."/>
            <person name="Huws S.A."/>
            <person name="Newbold C.J."/>
            <person name="Golyshin P.N."/>
            <person name="Simon M.A."/>
            <person name="Lopez G."/>
            <person name="Yakimov M.M."/>
            <person name="Ferrer M."/>
        </authorList>
    </citation>
    <scope>NUCLEOTIDE SEQUENCE</scope>
</reference>
<gene>
    <name evidence="1" type="ORF">EVA_18830</name>
</gene>
<protein>
    <submittedName>
        <fullName evidence="1">Uncharacterized protein</fullName>
    </submittedName>
</protein>
<comment type="caution">
    <text evidence="1">The sequence shown here is derived from an EMBL/GenBank/DDBJ whole genome shotgun (WGS) entry which is preliminary data.</text>
</comment>
<sequence length="24" mass="2703">TTMLDKAFEQIPDDTNLILHSDQG</sequence>